<gene>
    <name evidence="6" type="ORF">AWC06_21605</name>
</gene>
<dbReference type="Proteomes" id="UP000194000">
    <property type="component" value="Unassembled WGS sequence"/>
</dbReference>
<dbReference type="Gene3D" id="1.10.357.10">
    <property type="entry name" value="Tetracycline Repressor, domain 2"/>
    <property type="match status" value="1"/>
</dbReference>
<dbReference type="InterPro" id="IPR009057">
    <property type="entry name" value="Homeodomain-like_sf"/>
</dbReference>
<dbReference type="OrthoDB" id="4544397at2"/>
<dbReference type="GO" id="GO:0000976">
    <property type="term" value="F:transcription cis-regulatory region binding"/>
    <property type="evidence" value="ECO:0007669"/>
    <property type="project" value="TreeGrafter"/>
</dbReference>
<evidence type="ECO:0000313" key="6">
    <source>
        <dbReference type="EMBL" id="ORV57928.1"/>
    </source>
</evidence>
<dbReference type="SUPFAM" id="SSF46689">
    <property type="entry name" value="Homeodomain-like"/>
    <property type="match status" value="1"/>
</dbReference>
<dbReference type="PANTHER" id="PTHR30055">
    <property type="entry name" value="HTH-TYPE TRANSCRIPTIONAL REGULATOR RUTR"/>
    <property type="match status" value="1"/>
</dbReference>
<dbReference type="EMBL" id="LQOW01000028">
    <property type="protein sequence ID" value="ORV57928.1"/>
    <property type="molecule type" value="Genomic_DNA"/>
</dbReference>
<keyword evidence="7" id="KW-1185">Reference proteome</keyword>
<feature type="domain" description="HTH tetR-type" evidence="5">
    <location>
        <begin position="15"/>
        <end position="75"/>
    </location>
</feature>
<evidence type="ECO:0000256" key="1">
    <source>
        <dbReference type="ARBA" id="ARBA00023015"/>
    </source>
</evidence>
<comment type="caution">
    <text evidence="6">The sequence shown here is derived from an EMBL/GenBank/DDBJ whole genome shotgun (WGS) entry which is preliminary data.</text>
</comment>
<name>A0A1X1UML6_9MYCO</name>
<sequence>MAVAEGRGTREAKRLQTRERLLGAAIAEFKRSGMTEADVSAIVDAAGVAHGTFFFHFPTKEHVLLELERREEDRIARQFGQFSASRHDLRSALNEAVRLVMGLERRLGDLLFKDFLALHFSQTRPPDEGVKDHPVVIGVAQEIEQAREHGEIDPDVNAMNSAVFFLLGLYALLITTNDWPTRDALLEDYVNRTLRSMASC</sequence>
<feature type="DNA-binding region" description="H-T-H motif" evidence="4">
    <location>
        <begin position="38"/>
        <end position="57"/>
    </location>
</feature>
<accession>A0A1X1UML6</accession>
<keyword evidence="2 4" id="KW-0238">DNA-binding</keyword>
<dbReference type="InterPro" id="IPR001647">
    <property type="entry name" value="HTH_TetR"/>
</dbReference>
<dbReference type="AlphaFoldDB" id="A0A1X1UML6"/>
<evidence type="ECO:0000259" key="5">
    <source>
        <dbReference type="PROSITE" id="PS50977"/>
    </source>
</evidence>
<evidence type="ECO:0000313" key="7">
    <source>
        <dbReference type="Proteomes" id="UP000194000"/>
    </source>
</evidence>
<dbReference type="InterPro" id="IPR050109">
    <property type="entry name" value="HTH-type_TetR-like_transc_reg"/>
</dbReference>
<evidence type="ECO:0000256" key="3">
    <source>
        <dbReference type="ARBA" id="ARBA00023163"/>
    </source>
</evidence>
<evidence type="ECO:0000256" key="4">
    <source>
        <dbReference type="PROSITE-ProRule" id="PRU00335"/>
    </source>
</evidence>
<dbReference type="PROSITE" id="PS50977">
    <property type="entry name" value="HTH_TETR_2"/>
    <property type="match status" value="1"/>
</dbReference>
<dbReference type="Pfam" id="PF00440">
    <property type="entry name" value="TetR_N"/>
    <property type="match status" value="1"/>
</dbReference>
<organism evidence="6 7">
    <name type="scientific">Mycobacterium fragae</name>
    <dbReference type="NCBI Taxonomy" id="1260918"/>
    <lineage>
        <taxon>Bacteria</taxon>
        <taxon>Bacillati</taxon>
        <taxon>Actinomycetota</taxon>
        <taxon>Actinomycetes</taxon>
        <taxon>Mycobacteriales</taxon>
        <taxon>Mycobacteriaceae</taxon>
        <taxon>Mycobacterium</taxon>
    </lineage>
</organism>
<protein>
    <submittedName>
        <fullName evidence="6">TetR family transcriptional regulator</fullName>
    </submittedName>
</protein>
<keyword evidence="1" id="KW-0805">Transcription regulation</keyword>
<proteinExistence type="predicted"/>
<dbReference type="STRING" id="1260918.AWC06_21605"/>
<evidence type="ECO:0000256" key="2">
    <source>
        <dbReference type="ARBA" id="ARBA00023125"/>
    </source>
</evidence>
<keyword evidence="3" id="KW-0804">Transcription</keyword>
<dbReference type="PRINTS" id="PR00455">
    <property type="entry name" value="HTHTETR"/>
</dbReference>
<reference evidence="6 7" key="1">
    <citation type="submission" date="2016-01" db="EMBL/GenBank/DDBJ databases">
        <title>The new phylogeny of the genus Mycobacterium.</title>
        <authorList>
            <person name="Tarcisio F."/>
            <person name="Conor M."/>
            <person name="Antonella G."/>
            <person name="Elisabetta G."/>
            <person name="Giulia F.S."/>
            <person name="Sara T."/>
            <person name="Anna F."/>
            <person name="Clotilde B."/>
            <person name="Roberto B."/>
            <person name="Veronica D.S."/>
            <person name="Fabio R."/>
            <person name="Monica P."/>
            <person name="Olivier J."/>
            <person name="Enrico T."/>
            <person name="Nicola S."/>
        </authorList>
    </citation>
    <scope>NUCLEOTIDE SEQUENCE [LARGE SCALE GENOMIC DNA]</scope>
    <source>
        <strain evidence="6 7">DSM 45731</strain>
    </source>
</reference>
<dbReference type="PANTHER" id="PTHR30055:SF234">
    <property type="entry name" value="HTH-TYPE TRANSCRIPTIONAL REGULATOR BETI"/>
    <property type="match status" value="1"/>
</dbReference>
<dbReference type="RefSeq" id="WP_085199261.1">
    <property type="nucleotide sequence ID" value="NZ_JACKVI010000003.1"/>
</dbReference>
<dbReference type="GO" id="GO:0003700">
    <property type="term" value="F:DNA-binding transcription factor activity"/>
    <property type="evidence" value="ECO:0007669"/>
    <property type="project" value="TreeGrafter"/>
</dbReference>